<keyword evidence="14 16" id="KW-0539">Nucleus</keyword>
<dbReference type="GO" id="GO:0006281">
    <property type="term" value="P:DNA repair"/>
    <property type="evidence" value="ECO:0007669"/>
    <property type="project" value="UniProtKB-UniRule"/>
</dbReference>
<keyword evidence="4 16" id="KW-0547">Nucleotide-binding</keyword>
<reference evidence="18" key="2">
    <citation type="submission" date="2025-08" db="UniProtKB">
        <authorList>
            <consortium name="Ensembl"/>
        </authorList>
    </citation>
    <scope>IDENTIFICATION</scope>
</reference>
<dbReference type="InterPro" id="IPR045028">
    <property type="entry name" value="DinG/Rad3-like"/>
</dbReference>
<evidence type="ECO:0000256" key="15">
    <source>
        <dbReference type="ARBA" id="ARBA00049360"/>
    </source>
</evidence>
<dbReference type="PROSITE" id="PS51193">
    <property type="entry name" value="HELICASE_ATP_BIND_2"/>
    <property type="match status" value="1"/>
</dbReference>
<dbReference type="EC" id="5.6.2.-" evidence="16"/>
<dbReference type="GO" id="GO:0090657">
    <property type="term" value="P:telomeric loop disassembly"/>
    <property type="evidence" value="ECO:0007669"/>
    <property type="project" value="TreeGrafter"/>
</dbReference>
<dbReference type="CDD" id="cd17970">
    <property type="entry name" value="DEAHc_FancJ"/>
    <property type="match status" value="1"/>
</dbReference>
<evidence type="ECO:0000313" key="19">
    <source>
        <dbReference type="Proteomes" id="UP000005226"/>
    </source>
</evidence>
<comment type="subcellular location">
    <subcellularLocation>
        <location evidence="1 16">Nucleus</location>
    </subcellularLocation>
</comment>
<organism evidence="18 19">
    <name type="scientific">Takifugu rubripes</name>
    <name type="common">Japanese pufferfish</name>
    <name type="synonym">Fugu rubripes</name>
    <dbReference type="NCBI Taxonomy" id="31033"/>
    <lineage>
        <taxon>Eukaryota</taxon>
        <taxon>Metazoa</taxon>
        <taxon>Chordata</taxon>
        <taxon>Craniata</taxon>
        <taxon>Vertebrata</taxon>
        <taxon>Euteleostomi</taxon>
        <taxon>Actinopterygii</taxon>
        <taxon>Neopterygii</taxon>
        <taxon>Teleostei</taxon>
        <taxon>Neoteleostei</taxon>
        <taxon>Acanthomorphata</taxon>
        <taxon>Eupercaria</taxon>
        <taxon>Tetraodontiformes</taxon>
        <taxon>Tetradontoidea</taxon>
        <taxon>Tetraodontidae</taxon>
        <taxon>Takifugu</taxon>
    </lineage>
</organism>
<dbReference type="GO" id="GO:0070182">
    <property type="term" value="F:DNA polymerase binding"/>
    <property type="evidence" value="ECO:0007669"/>
    <property type="project" value="TreeGrafter"/>
</dbReference>
<evidence type="ECO:0000256" key="3">
    <source>
        <dbReference type="ARBA" id="ARBA00022723"/>
    </source>
</evidence>
<protein>
    <recommendedName>
        <fullName evidence="16">Regulator of telomere elongation helicase 1</fullName>
        <ecNumber evidence="16">5.6.2.-</ecNumber>
    </recommendedName>
</protein>
<evidence type="ECO:0000256" key="13">
    <source>
        <dbReference type="ARBA" id="ARBA00023235"/>
    </source>
</evidence>
<dbReference type="GO" id="GO:0003677">
    <property type="term" value="F:DNA binding"/>
    <property type="evidence" value="ECO:0007669"/>
    <property type="project" value="UniProtKB-UniRule"/>
</dbReference>
<dbReference type="Pfam" id="PF06733">
    <property type="entry name" value="DEAD_2"/>
    <property type="match status" value="1"/>
</dbReference>
<dbReference type="Pfam" id="PF23116">
    <property type="entry name" value="HHD_RTEL1"/>
    <property type="match status" value="1"/>
</dbReference>
<evidence type="ECO:0000256" key="10">
    <source>
        <dbReference type="ARBA" id="ARBA00023014"/>
    </source>
</evidence>
<dbReference type="HOGENOM" id="CLU_006515_4_0_1"/>
<evidence type="ECO:0000256" key="4">
    <source>
        <dbReference type="ARBA" id="ARBA00022741"/>
    </source>
</evidence>
<evidence type="ECO:0000256" key="14">
    <source>
        <dbReference type="ARBA" id="ARBA00023242"/>
    </source>
</evidence>
<evidence type="ECO:0000313" key="18">
    <source>
        <dbReference type="Ensembl" id="ENSTRUP00000024841.3"/>
    </source>
</evidence>
<keyword evidence="8 16" id="KW-0067">ATP-binding</keyword>
<evidence type="ECO:0000256" key="8">
    <source>
        <dbReference type="ARBA" id="ARBA00022840"/>
    </source>
</evidence>
<comment type="function">
    <text evidence="16">A probable ATP-dependent DNA helicase implicated in telomere-length regulation, DNA repair and the maintenance of genomic stability. Acts as an anti-recombinase to counteract toxic recombination and limit crossover during meiosis. Regulates meiotic recombination and crossover homeostasis by physically dissociating strand invasion events and thereby promotes noncrossover repair by meiotic synthesis dependent strand annealing (SDSA) as well as disassembly of D loop recombination intermediates. Also disassembles T loops and prevents telomere fragility by counteracting telomeric G4-DNA structures, which together ensure the dynamics and stability of the telomere.</text>
</comment>
<evidence type="ECO:0000256" key="12">
    <source>
        <dbReference type="ARBA" id="ARBA00023204"/>
    </source>
</evidence>
<keyword evidence="5 16" id="KW-0227">DNA damage</keyword>
<dbReference type="InterPro" id="IPR010614">
    <property type="entry name" value="RAD3-like_helicase_DEAD"/>
</dbReference>
<dbReference type="GO" id="GO:0003678">
    <property type="term" value="F:DNA helicase activity"/>
    <property type="evidence" value="ECO:0007669"/>
    <property type="project" value="UniProtKB-UniRule"/>
</dbReference>
<dbReference type="Gene3D" id="1.20.1160.20">
    <property type="match status" value="1"/>
</dbReference>
<evidence type="ECO:0000256" key="5">
    <source>
        <dbReference type="ARBA" id="ARBA00022763"/>
    </source>
</evidence>
<keyword evidence="19" id="KW-1185">Reference proteome</keyword>
<keyword evidence="6 16" id="KW-0378">Hydrolase</keyword>
<evidence type="ECO:0000256" key="7">
    <source>
        <dbReference type="ARBA" id="ARBA00022806"/>
    </source>
</evidence>
<dbReference type="Ensembl" id="ENSTRUT00000024942.3">
    <property type="protein sequence ID" value="ENSTRUP00000024841.3"/>
    <property type="gene ID" value="ENSTRUG00000009890.3"/>
</dbReference>
<evidence type="ECO:0000256" key="11">
    <source>
        <dbReference type="ARBA" id="ARBA00023125"/>
    </source>
</evidence>
<dbReference type="NCBIfam" id="TIGR00604">
    <property type="entry name" value="rad3"/>
    <property type="match status" value="1"/>
</dbReference>
<keyword evidence="12 16" id="KW-0234">DNA repair</keyword>
<reference evidence="18" key="3">
    <citation type="submission" date="2025-09" db="UniProtKB">
        <authorList>
            <consortium name="Ensembl"/>
        </authorList>
    </citation>
    <scope>IDENTIFICATION</scope>
</reference>
<dbReference type="GO" id="GO:0005634">
    <property type="term" value="C:nucleus"/>
    <property type="evidence" value="ECO:0007669"/>
    <property type="project" value="UniProtKB-SubCell"/>
</dbReference>
<dbReference type="GO" id="GO:0010569">
    <property type="term" value="P:regulation of double-strand break repair via homologous recombination"/>
    <property type="evidence" value="ECO:0007669"/>
    <property type="project" value="UniProtKB-UniRule"/>
</dbReference>
<dbReference type="GO" id="GO:1904430">
    <property type="term" value="P:negative regulation of t-circle formation"/>
    <property type="evidence" value="ECO:0007669"/>
    <property type="project" value="TreeGrafter"/>
</dbReference>
<sequence>MSSLTLNGVTVNFPFTPYDCQKDYMTKVIECLQKVILESPTGTGKTLCLLCATLAWREQLKDQISRKMIERRLGGETSQNIPITSWGSVAADACYTDIPKIIYASRTHSQLAQVIKELKNTSYRPKISVLGSREQLCINQEVMRQESSHVKVHMCRRKVSTRSCPFYNNTEEISTDRELTHSILDVEDLVKFGNKKRVCPYYLSRSLKQEADIIFMPYNYLVDPKSRRAHNIELNGAVVIFDEAHNLEKTCEESTSFDLTPYDVASAIAAVDRLLLEQVQDASLGPTITEQFNPDWKKQTLSLHPKSTDSFFFFSFIYELLERAHLTYQTKTEVHEALEQISGYLAGRQCGFIFDCIVNHKCFPVCLGNILSYWCFSPGFSMQDLVNQGVRCIILTSGTLSPLSSFTSEMRIEFPVSLENSHVIDRDQIFVSVVDRGPDGVQLSSAFDKRFVPENMASLGNTVANLTRVVPHGLLVFFSSFPLMEKMLEFWRAERIDSLKPIFVEPKGKANFTEVIDGYYNKVNDPQTKGGSFFAVCRGKASEGLDFADTFGRAVIITGLPFPPKMDPRVILKMQFLDEMSSNKTSKLKFLSGQQWYKQQAFRAVNQAIGRVIRHRHDFGAILLCDHRFKNPDARAQLPLWVKPYVNQYDSFGNVIRDVSKFFRVAQKRTAAAESCGAVCPPDARSTGFTSDSFSQGSHIHKATALDTHLPSLKRKRLSEYQQNDKTNKAKSFLGEMKKSLSQVNFDQIIVALQSYKTTDSLEALLSTTSVLTEDANTHNLFRGMYQFVRPHHKKLFHEKCQQLTGHGCGFEPNHSLPKNKNNAVMLTKGRKVCILFQVQGKAVFVVVLNFRSIFNKHFPSVLLWCFCRSVSSASVPRSDGHPAFLAEVKRSLPPEKSAELFQAISCYKKTDNYDNLVVNFLGLFKDNVNLLVSKFTSTVIHPLNLSIFNHF</sequence>
<dbReference type="FunFam" id="3.40.50.300:FF:000431">
    <property type="entry name" value="Regulator of telomere elongation helicase 1"/>
    <property type="match status" value="1"/>
</dbReference>
<keyword evidence="13 16" id="KW-0413">Isomerase</keyword>
<dbReference type="SMART" id="SM00491">
    <property type="entry name" value="HELICc2"/>
    <property type="match status" value="1"/>
</dbReference>
<gene>
    <name evidence="16" type="primary">RTEL1</name>
    <name evidence="18" type="synonym">rtel1</name>
</gene>
<dbReference type="InterPro" id="IPR049909">
    <property type="entry name" value="Rtel1_HHD"/>
</dbReference>
<dbReference type="InterPro" id="IPR006555">
    <property type="entry name" value="ATP-dep_Helicase_C"/>
</dbReference>
<comment type="caution">
    <text evidence="16">Lacks conserved residue(s) required for the propagation of feature annotation.</text>
</comment>
<reference evidence="18 19" key="1">
    <citation type="journal article" date="2011" name="Genome Biol. Evol.">
        <title>Integration of the genetic map and genome assembly of fugu facilitates insights into distinct features of genome evolution in teleosts and mammals.</title>
        <authorList>
            <person name="Kai W."/>
            <person name="Kikuchi K."/>
            <person name="Tohari S."/>
            <person name="Chew A.K."/>
            <person name="Tay A."/>
            <person name="Fujiwara A."/>
            <person name="Hosoya S."/>
            <person name="Suetake H."/>
            <person name="Naruse K."/>
            <person name="Brenner S."/>
            <person name="Suzuki Y."/>
            <person name="Venkatesh B."/>
        </authorList>
    </citation>
    <scope>NUCLEOTIDE SEQUENCE [LARGE SCALE GENOMIC DNA]</scope>
</reference>
<dbReference type="InterPro" id="IPR030845">
    <property type="entry name" value="RTEL1"/>
</dbReference>
<dbReference type="PANTHER" id="PTHR11472">
    <property type="entry name" value="DNA REPAIR DEAD HELICASE RAD3/XP-D SUBFAMILY MEMBER"/>
    <property type="match status" value="1"/>
</dbReference>
<dbReference type="HAMAP" id="MF_03065">
    <property type="entry name" value="RTEL1"/>
    <property type="match status" value="1"/>
</dbReference>
<evidence type="ECO:0000256" key="2">
    <source>
        <dbReference type="ARBA" id="ARBA00022485"/>
    </source>
</evidence>
<keyword evidence="7 16" id="KW-0347">Helicase</keyword>
<feature type="domain" description="Helicase ATP-binding" evidence="17">
    <location>
        <begin position="7"/>
        <end position="295"/>
    </location>
</feature>
<keyword evidence="11 16" id="KW-0238">DNA-binding</keyword>
<feature type="binding site" evidence="16">
    <location>
        <position position="199"/>
    </location>
    <ligand>
        <name>[4Fe-4S] cluster</name>
        <dbReference type="ChEBI" id="CHEBI:49883"/>
    </ligand>
</feature>
<feature type="binding site" evidence="16">
    <location>
        <position position="164"/>
    </location>
    <ligand>
        <name>[4Fe-4S] cluster</name>
        <dbReference type="ChEBI" id="CHEBI:49883"/>
    </ligand>
</feature>
<dbReference type="InterPro" id="IPR006554">
    <property type="entry name" value="Helicase-like_DEXD_c2"/>
</dbReference>
<dbReference type="AlphaFoldDB" id="H2TJI7"/>
<dbReference type="InterPro" id="IPR027417">
    <property type="entry name" value="P-loop_NTPase"/>
</dbReference>
<dbReference type="GO" id="GO:0051539">
    <property type="term" value="F:4 iron, 4 sulfur cluster binding"/>
    <property type="evidence" value="ECO:0007669"/>
    <property type="project" value="UniProtKB-UniRule"/>
</dbReference>
<evidence type="ECO:0000256" key="16">
    <source>
        <dbReference type="HAMAP-Rule" id="MF_03065"/>
    </source>
</evidence>
<dbReference type="InterPro" id="IPR014013">
    <property type="entry name" value="Helic_SF1/SF2_ATP-bd_DinG/Rad3"/>
</dbReference>
<dbReference type="GeneTree" id="ENSGT00950000182970"/>
<evidence type="ECO:0000256" key="6">
    <source>
        <dbReference type="ARBA" id="ARBA00022801"/>
    </source>
</evidence>
<dbReference type="CDD" id="cd13932">
    <property type="entry name" value="HN_RTEL1"/>
    <property type="match status" value="1"/>
</dbReference>
<dbReference type="Gene3D" id="3.40.50.300">
    <property type="entry name" value="P-loop containing nucleotide triphosphate hydrolases"/>
    <property type="match status" value="2"/>
</dbReference>
<keyword evidence="3 16" id="KW-0479">Metal-binding</keyword>
<keyword evidence="9 16" id="KW-0408">Iron</keyword>
<dbReference type="SMART" id="SM00488">
    <property type="entry name" value="DEXDc2"/>
    <property type="match status" value="1"/>
</dbReference>
<dbReference type="GO" id="GO:0046872">
    <property type="term" value="F:metal ion binding"/>
    <property type="evidence" value="ECO:0007669"/>
    <property type="project" value="UniProtKB-UniRule"/>
</dbReference>
<accession>H2TJI7</accession>
<dbReference type="GO" id="GO:0006310">
    <property type="term" value="P:DNA recombination"/>
    <property type="evidence" value="ECO:0007669"/>
    <property type="project" value="InterPro"/>
</dbReference>
<evidence type="ECO:0000256" key="9">
    <source>
        <dbReference type="ARBA" id="ARBA00023004"/>
    </source>
</evidence>
<dbReference type="CDD" id="cd18788">
    <property type="entry name" value="SF2_C_XPD"/>
    <property type="match status" value="1"/>
</dbReference>
<evidence type="ECO:0000256" key="1">
    <source>
        <dbReference type="ARBA" id="ARBA00004123"/>
    </source>
</evidence>
<evidence type="ECO:0000259" key="17">
    <source>
        <dbReference type="PROSITE" id="PS51193"/>
    </source>
</evidence>
<dbReference type="GO" id="GO:0006260">
    <property type="term" value="P:DNA replication"/>
    <property type="evidence" value="ECO:0007669"/>
    <property type="project" value="InterPro"/>
</dbReference>
<dbReference type="InterPro" id="IPR013020">
    <property type="entry name" value="Rad3/Chl1-like"/>
</dbReference>
<dbReference type="GO" id="GO:0045910">
    <property type="term" value="P:negative regulation of DNA recombination"/>
    <property type="evidence" value="ECO:0007669"/>
    <property type="project" value="TreeGrafter"/>
</dbReference>
<dbReference type="Pfam" id="PF13307">
    <property type="entry name" value="Helicase_C_2"/>
    <property type="match status" value="1"/>
</dbReference>
<feature type="binding site" evidence="16">
    <location>
        <position position="137"/>
    </location>
    <ligand>
        <name>[4Fe-4S] cluster</name>
        <dbReference type="ChEBI" id="CHEBI:49883"/>
    </ligand>
</feature>
<keyword evidence="2 16" id="KW-0004">4Fe-4S</keyword>
<dbReference type="GO" id="GO:0005524">
    <property type="term" value="F:ATP binding"/>
    <property type="evidence" value="ECO:0007669"/>
    <property type="project" value="UniProtKB-UniRule"/>
</dbReference>
<name>H2TJI7_TAKRU</name>
<dbReference type="SUPFAM" id="SSF52540">
    <property type="entry name" value="P-loop containing nucleoside triphosphate hydrolases"/>
    <property type="match status" value="1"/>
</dbReference>
<dbReference type="FunFam" id="3.40.50.300:FF:000691">
    <property type="entry name" value="Regulator of telomere elongation helicase 1"/>
    <property type="match status" value="1"/>
</dbReference>
<dbReference type="Proteomes" id="UP000005226">
    <property type="component" value="Chromosome 3"/>
</dbReference>
<proteinExistence type="inferred from homology"/>
<dbReference type="PANTHER" id="PTHR11472:SF34">
    <property type="entry name" value="REGULATOR OF TELOMERE ELONGATION HELICASE 1"/>
    <property type="match status" value="1"/>
</dbReference>
<dbReference type="STRING" id="31033.ENSTRUP00000024839"/>
<keyword evidence="10 16" id="KW-0411">Iron-sulfur</keyword>
<comment type="catalytic activity">
    <reaction evidence="15 16">
        <text>ATP + H2O = ADP + phosphate + H(+)</text>
        <dbReference type="Rhea" id="RHEA:13065"/>
        <dbReference type="ChEBI" id="CHEBI:15377"/>
        <dbReference type="ChEBI" id="CHEBI:15378"/>
        <dbReference type="ChEBI" id="CHEBI:30616"/>
        <dbReference type="ChEBI" id="CHEBI:43474"/>
        <dbReference type="ChEBI" id="CHEBI:456216"/>
    </reaction>
</comment>
<comment type="similarity">
    <text evidence="16">Belongs to the helicase family. RAD3/XPD subfamily.</text>
</comment>
<dbReference type="GO" id="GO:0016887">
    <property type="term" value="F:ATP hydrolysis activity"/>
    <property type="evidence" value="ECO:0007669"/>
    <property type="project" value="RHEA"/>
</dbReference>
<feature type="binding site" evidence="16">
    <location>
        <position position="155"/>
    </location>
    <ligand>
        <name>[4Fe-4S] cluster</name>
        <dbReference type="ChEBI" id="CHEBI:49883"/>
    </ligand>
</feature>